<dbReference type="Pfam" id="PF02470">
    <property type="entry name" value="MlaD"/>
    <property type="match status" value="1"/>
</dbReference>
<feature type="transmembrane region" description="Helical" evidence="1">
    <location>
        <begin position="31"/>
        <end position="51"/>
    </location>
</feature>
<proteinExistence type="predicted"/>
<dbReference type="PANTHER" id="PTHR33371">
    <property type="entry name" value="INTERMEMBRANE PHOSPHOLIPID TRANSPORT SYSTEM BINDING PROTEIN MLAD-RELATED"/>
    <property type="match status" value="1"/>
</dbReference>
<reference evidence="3 4" key="1">
    <citation type="submission" date="2020-06" db="EMBL/GenBank/DDBJ databases">
        <title>Acidovorax antarctica sp. nov., isolated from Corinth ice sheet soil, Antarctic Fields Peninsula.</title>
        <authorList>
            <person name="Xu Q."/>
            <person name="Peng F."/>
        </authorList>
    </citation>
    <scope>NUCLEOTIDE SEQUENCE [LARGE SCALE GENOMIC DNA]</scope>
    <source>
        <strain evidence="3 4">16-35-5</strain>
    </source>
</reference>
<protein>
    <submittedName>
        <fullName evidence="3">MCE family protein</fullName>
    </submittedName>
</protein>
<sequence length="331" mass="35340">MNPNPPAAHAPVPASTEGVELRPVAHLRAKAAALLLFTLALLLGSALYLLYSRGAFEPTQRLVLTTDDSEGVVVGMDMTFSGFPIGRVREIQLSEDGNVRILVDVPRKDAHWLRESSIFTLVRGLVGGTTIKAYSGILADPALPPDAERPVLRGDATAEIPQIMASAKELLSNLGAMTAQDSALGGALGQVQSLAQRLQGPGGALGVVMGNEADARKVVLTLERANALMARMEQLVVRADRQVFDADGVMPEVRATVVQLNGLLADTRQSLRKVDAVLVEAQAVGANAREASGDLGALRSEVESNLRRLEDILGDIQRKWPFARKPELELP</sequence>
<dbReference type="AlphaFoldDB" id="A0A6N1X1V2"/>
<dbReference type="EMBL" id="CP054840">
    <property type="protein sequence ID" value="QKV53414.1"/>
    <property type="molecule type" value="Genomic_DNA"/>
</dbReference>
<gene>
    <name evidence="3" type="ORF">HUK68_11215</name>
</gene>
<name>A0A6N1X1V2_9BURK</name>
<keyword evidence="1" id="KW-1133">Transmembrane helix</keyword>
<dbReference type="Proteomes" id="UP000509579">
    <property type="component" value="Chromosome"/>
</dbReference>
<dbReference type="InterPro" id="IPR003399">
    <property type="entry name" value="Mce/MlaD"/>
</dbReference>
<dbReference type="InterPro" id="IPR052336">
    <property type="entry name" value="MlaD_Phospholipid_Transporter"/>
</dbReference>
<keyword evidence="1" id="KW-0472">Membrane</keyword>
<evidence type="ECO:0000256" key="1">
    <source>
        <dbReference type="SAM" id="Phobius"/>
    </source>
</evidence>
<feature type="domain" description="Mce/MlaD" evidence="2">
    <location>
        <begin position="59"/>
        <end position="128"/>
    </location>
</feature>
<evidence type="ECO:0000313" key="3">
    <source>
        <dbReference type="EMBL" id="QKV53414.1"/>
    </source>
</evidence>
<keyword evidence="1" id="KW-0812">Transmembrane</keyword>
<dbReference type="RefSeq" id="WP_175504221.1">
    <property type="nucleotide sequence ID" value="NZ_CP054840.1"/>
</dbReference>
<evidence type="ECO:0000259" key="2">
    <source>
        <dbReference type="Pfam" id="PF02470"/>
    </source>
</evidence>
<keyword evidence="4" id="KW-1185">Reference proteome</keyword>
<accession>A0A6N1X1V2</accession>
<dbReference type="PANTHER" id="PTHR33371:SF4">
    <property type="entry name" value="INTERMEMBRANE PHOSPHOLIPID TRANSPORT SYSTEM BINDING PROTEIN MLAD"/>
    <property type="match status" value="1"/>
</dbReference>
<dbReference type="KEGG" id="aant:HUK68_11215"/>
<evidence type="ECO:0000313" key="4">
    <source>
        <dbReference type="Proteomes" id="UP000509579"/>
    </source>
</evidence>
<organism evidence="3 4">
    <name type="scientific">Comamonas antarctica</name>
    <dbReference type="NCBI Taxonomy" id="2743470"/>
    <lineage>
        <taxon>Bacteria</taxon>
        <taxon>Pseudomonadati</taxon>
        <taxon>Pseudomonadota</taxon>
        <taxon>Betaproteobacteria</taxon>
        <taxon>Burkholderiales</taxon>
        <taxon>Comamonadaceae</taxon>
        <taxon>Comamonas</taxon>
    </lineage>
</organism>